<keyword evidence="3 6" id="KW-0805">Transcription regulation</keyword>
<feature type="region of interest" description="Disordered" evidence="7">
    <location>
        <begin position="581"/>
        <end position="603"/>
    </location>
</feature>
<keyword evidence="10" id="KW-1185">Reference proteome</keyword>
<feature type="region of interest" description="Disordered" evidence="7">
    <location>
        <begin position="498"/>
        <end position="526"/>
    </location>
</feature>
<feature type="domain" description="Tudor" evidence="8">
    <location>
        <begin position="433"/>
        <end position="491"/>
    </location>
</feature>
<feature type="compositionally biased region" description="Basic and acidic residues" evidence="7">
    <location>
        <begin position="505"/>
        <end position="526"/>
    </location>
</feature>
<dbReference type="SMART" id="SM00333">
    <property type="entry name" value="TUDOR"/>
    <property type="match status" value="1"/>
</dbReference>
<dbReference type="GO" id="GO:0006357">
    <property type="term" value="P:regulation of transcription by RNA polymerase II"/>
    <property type="evidence" value="ECO:0007669"/>
    <property type="project" value="InterPro"/>
</dbReference>
<proteinExistence type="inferred from homology"/>
<feature type="region of interest" description="Disordered" evidence="7">
    <location>
        <begin position="162"/>
        <end position="206"/>
    </location>
</feature>
<dbReference type="GO" id="GO:0035267">
    <property type="term" value="C:NuA4 histone acetyltransferase complex"/>
    <property type="evidence" value="ECO:0007669"/>
    <property type="project" value="InterPro"/>
</dbReference>
<feature type="region of interest" description="Disordered" evidence="7">
    <location>
        <begin position="62"/>
        <end position="92"/>
    </location>
</feature>
<keyword evidence="5 6" id="KW-0539">Nucleus</keyword>
<evidence type="ECO:0000256" key="6">
    <source>
        <dbReference type="RuleBase" id="RU361124"/>
    </source>
</evidence>
<organism evidence="9 10">
    <name type="scientific">Salix brachista</name>
    <dbReference type="NCBI Taxonomy" id="2182728"/>
    <lineage>
        <taxon>Eukaryota</taxon>
        <taxon>Viridiplantae</taxon>
        <taxon>Streptophyta</taxon>
        <taxon>Embryophyta</taxon>
        <taxon>Tracheophyta</taxon>
        <taxon>Spermatophyta</taxon>
        <taxon>Magnoliopsida</taxon>
        <taxon>eudicotyledons</taxon>
        <taxon>Gunneridae</taxon>
        <taxon>Pentapetalae</taxon>
        <taxon>rosids</taxon>
        <taxon>fabids</taxon>
        <taxon>Malpighiales</taxon>
        <taxon>Salicaceae</taxon>
        <taxon>Saliceae</taxon>
        <taxon>Salix</taxon>
    </lineage>
</organism>
<dbReference type="InterPro" id="IPR002999">
    <property type="entry name" value="Tudor"/>
</dbReference>
<feature type="compositionally biased region" description="Polar residues" evidence="7">
    <location>
        <begin position="588"/>
        <end position="597"/>
    </location>
</feature>
<feature type="region of interest" description="Disordered" evidence="7">
    <location>
        <begin position="283"/>
        <end position="327"/>
    </location>
</feature>
<evidence type="ECO:0000259" key="8">
    <source>
        <dbReference type="SMART" id="SM00333"/>
    </source>
</evidence>
<evidence type="ECO:0000256" key="5">
    <source>
        <dbReference type="ARBA" id="ARBA00023242"/>
    </source>
</evidence>
<keyword evidence="4 6" id="KW-0804">Transcription</keyword>
<comment type="caution">
    <text evidence="9">The sequence shown here is derived from an EMBL/GenBank/DDBJ whole genome shotgun (WGS) entry which is preliminary data.</text>
</comment>
<dbReference type="CDD" id="cd20404">
    <property type="entry name" value="Tudor_Agenet_AtEML-like"/>
    <property type="match status" value="1"/>
</dbReference>
<comment type="similarity">
    <text evidence="2 6">Belongs to the enhancer of polycomb family.</text>
</comment>
<dbReference type="Gene3D" id="2.30.30.140">
    <property type="match status" value="1"/>
</dbReference>
<dbReference type="PANTHER" id="PTHR14898">
    <property type="entry name" value="ENHANCER OF POLYCOMB"/>
    <property type="match status" value="1"/>
</dbReference>
<feature type="compositionally biased region" description="Basic and acidic residues" evidence="7">
    <location>
        <begin position="309"/>
        <end position="324"/>
    </location>
</feature>
<accession>A0A5N5MG62</accession>
<sequence>MFHARDLHISLENSNSRSISIQGFWFLVFGLMENRVGKSHGVGIPEKSRSLDLKSLYETKNSKWDQNSNNSKRKGGGIGDDEKGHKNKKGRKEVSINSFKNVSSYSKSLKEVYNGSLSSGLKDSRTGLIQRLADSNRFSGASLPLEDGAIKIPRRKRGLVGRRKVDNGSEGGKLARGFGREAGNADQADKLAGEDEGKGVENGSRESKEVGILVSVVGDVDQSSKLTGEDKGKQVELSKAKQKKDSDDLKDNRNGELDENVHLKEEDGHDGHSVATIRYSSLKKSDSAPLVVNNGDSSLQKSLRKRSRKKEDMVSDMKRTKEADPSVDTSIKISDVLHDEDEENLEENAAMMLSSRFDPSCTGFSSNSKASASPSKNGFQEFVARGSSYVSGSESSSVDTDGRVLRPRKQNKEKGSTRKRRHYYEIFSGDLDAHWVLNRRIKVFWPLDQSWYHGLVGDYDEDRKLHHVKYDDRDEEWINLQNERFKLLLLPGEVSGKTRRKRSVTRNERSGGGKEKLMSRKEKRDLMTEDDSYEGAYMDSEPIISWLARSTHRVKSSPLCSLKKQKISCLSSTRTPLSSLNRDRGKLCSNSASSDSVATDGRSGLPVMEKPVYSKGSKLPIVYYRKRFRETSNVLCHESKGIHISARSLVPRTVIFGALEDHDTSLGRLDPDEDLDGLDAFETLWSADNAGLLRLNISATEPRFFRFKLSFQLPSVPCHYLFGLEIVWLIHAVALLQYGMLMTTWPRTHLEMLFVDNGAGLRFLLFEGCLKETVAFVFLVLTIFYQPNEQQGKCADFQLPITSIRFKFSCTQDFSKQFAFAFYNFSEIENSKWIYLDHKLRRHCLLSRQLPLSECTFDNVKALQCGMNHLHSPWACCDATLNKVSHRRSRQSIGLTGFSRESTANQSSSKSDRNHRYLPSFALSFTAAPTFFLGLHLKMLLEHNVMHINFLDHDPIEHPEKSSGLLADSCSSVEDCSKECLDGTPGNDSKALAMGADFDGCISRAKPESQTVDVSICSVENWKKNSLNKNGDINGEISASYKDFGESGSGPIVPSQNLECNHSGSQHCDLPPRPSFNEDETGPGSHTLLKGITVEIPSVNQLNQHVNKELHSVQRSSDLSWNMNGGIIPSPNPTARRSTWHRNRSSSASFGWSDFLQNNFGNGPKKPRTHVSYALPFGGFDYSPRNRGQQQKGFSHKRIRTTTEKRTSDISRGSERNLELLSCDANLLITNGDKGWRECGVQVVLELFDHNEWRLGVKLSGTTKYSYKAHQFLQTGSTNRFTHVMMWKGGKEWTLEFPDRSQWVLFKEMHEECYNRNMRAASVKNIPIPGVCLIEENDDNGIEVPFFRGFKYFRQLETDVEMALNPSRVLYDMDSDDEKWMLKNQSSSEINSSSWQISEEMFEKVMDMFEKAAYSQRRDQFTSDEIIKLMAGIGPTGAIKIIHEYWQHKRHRKRMPLIRHLQPPLWERYQQQLREWELAMERSNTSLPSGCHGKVVRADKPPMYAFCLKPRGLEVPNKGSKQRSHRKFSVGQNNAFSGDHDGFHPYGRRINGFASGDEKTIYQVHNNDSFDDSPLPQISPRVFSPQDACAPGYFSMTESRKLGNFVSPSDTQMATLYKQRMMDQGNRFHQWNAGFSDWPRQKHHQRGFNVRHGLEQLNGSDLDEFRLRDASGAAKQALNMANIKRERAQRLLYRADLAIHKAVVALMNAEAIKASSEDLNVDG</sequence>
<feature type="region of interest" description="Disordered" evidence="7">
    <location>
        <begin position="390"/>
        <end position="418"/>
    </location>
</feature>
<feature type="region of interest" description="Disordered" evidence="7">
    <location>
        <begin position="223"/>
        <end position="259"/>
    </location>
</feature>
<feature type="compositionally biased region" description="Basic and acidic residues" evidence="7">
    <location>
        <begin position="400"/>
        <end position="416"/>
    </location>
</feature>
<reference evidence="10" key="1">
    <citation type="journal article" date="2019" name="Gigascience">
        <title>De novo genome assembly of the endangered Acer yangbiense, a plant species with extremely small populations endemic to Yunnan Province, China.</title>
        <authorList>
            <person name="Yang J."/>
            <person name="Wariss H.M."/>
            <person name="Tao L."/>
            <person name="Zhang R."/>
            <person name="Yun Q."/>
            <person name="Hollingsworth P."/>
            <person name="Dao Z."/>
            <person name="Luo G."/>
            <person name="Guo H."/>
            <person name="Ma Y."/>
            <person name="Sun W."/>
        </authorList>
    </citation>
    <scope>NUCLEOTIDE SEQUENCE [LARGE SCALE GENOMIC DNA]</scope>
    <source>
        <strain evidence="10">cv. br00</strain>
    </source>
</reference>
<evidence type="ECO:0000256" key="7">
    <source>
        <dbReference type="SAM" id="MobiDB-lite"/>
    </source>
</evidence>
<evidence type="ECO:0000256" key="2">
    <source>
        <dbReference type="ARBA" id="ARBA00008035"/>
    </source>
</evidence>
<name>A0A5N5MG62_9ROSI</name>
<dbReference type="EMBL" id="VDCV01000006">
    <property type="protein sequence ID" value="KAB5553283.1"/>
    <property type="molecule type" value="Genomic_DNA"/>
</dbReference>
<feature type="compositionally biased region" description="Basic and acidic residues" evidence="7">
    <location>
        <begin position="187"/>
        <end position="206"/>
    </location>
</feature>
<comment type="subcellular location">
    <subcellularLocation>
        <location evidence="1 6">Nucleus</location>
    </subcellularLocation>
</comment>
<protein>
    <recommendedName>
        <fullName evidence="6">Enhancer of polycomb-like protein</fullName>
    </recommendedName>
</protein>
<evidence type="ECO:0000256" key="3">
    <source>
        <dbReference type="ARBA" id="ARBA00023015"/>
    </source>
</evidence>
<dbReference type="Pfam" id="PF10513">
    <property type="entry name" value="EPL1"/>
    <property type="match status" value="1"/>
</dbReference>
<dbReference type="InterPro" id="IPR019542">
    <property type="entry name" value="Enhancer_polycomb-like_N"/>
</dbReference>
<dbReference type="InterPro" id="IPR024943">
    <property type="entry name" value="Enhancer_polycomb"/>
</dbReference>
<gene>
    <name evidence="9" type="ORF">DKX38_010594</name>
</gene>
<feature type="compositionally biased region" description="Basic and acidic residues" evidence="7">
    <location>
        <begin position="227"/>
        <end position="259"/>
    </location>
</feature>
<evidence type="ECO:0000256" key="4">
    <source>
        <dbReference type="ARBA" id="ARBA00023163"/>
    </source>
</evidence>
<evidence type="ECO:0000313" key="10">
    <source>
        <dbReference type="Proteomes" id="UP000326939"/>
    </source>
</evidence>
<evidence type="ECO:0000256" key="1">
    <source>
        <dbReference type="ARBA" id="ARBA00004123"/>
    </source>
</evidence>
<dbReference type="Proteomes" id="UP000326939">
    <property type="component" value="Chromosome 6"/>
</dbReference>
<dbReference type="GO" id="GO:0005634">
    <property type="term" value="C:nucleus"/>
    <property type="evidence" value="ECO:0007669"/>
    <property type="project" value="UniProtKB-SubCell"/>
</dbReference>
<evidence type="ECO:0000313" key="9">
    <source>
        <dbReference type="EMBL" id="KAB5553283.1"/>
    </source>
</evidence>